<comment type="similarity">
    <text evidence="1">Belongs to the PP2C family.</text>
</comment>
<evidence type="ECO:0000259" key="3">
    <source>
        <dbReference type="PROSITE" id="PS51746"/>
    </source>
</evidence>
<dbReference type="InterPro" id="IPR036457">
    <property type="entry name" value="PPM-type-like_dom_sf"/>
</dbReference>
<evidence type="ECO:0000313" key="4">
    <source>
        <dbReference type="EMBL" id="KAA0158687.1"/>
    </source>
</evidence>
<comment type="catalytic activity">
    <reaction evidence="1">
        <text>O-phospho-L-seryl-[protein] + H2O = L-seryl-[protein] + phosphate</text>
        <dbReference type="Rhea" id="RHEA:20629"/>
        <dbReference type="Rhea" id="RHEA-COMP:9863"/>
        <dbReference type="Rhea" id="RHEA-COMP:11604"/>
        <dbReference type="ChEBI" id="CHEBI:15377"/>
        <dbReference type="ChEBI" id="CHEBI:29999"/>
        <dbReference type="ChEBI" id="CHEBI:43474"/>
        <dbReference type="ChEBI" id="CHEBI:83421"/>
        <dbReference type="EC" id="3.1.3.16"/>
    </reaction>
</comment>
<reference evidence="4 5" key="1">
    <citation type="submission" date="2019-07" db="EMBL/GenBank/DDBJ databases">
        <title>Genomes of Cafeteria roenbergensis.</title>
        <authorList>
            <person name="Fischer M.G."/>
            <person name="Hackl T."/>
            <person name="Roman M."/>
        </authorList>
    </citation>
    <scope>NUCLEOTIDE SEQUENCE [LARGE SCALE GENOMIC DNA]</scope>
    <source>
        <strain evidence="4 5">RCC970-E3</strain>
    </source>
</reference>
<sequence length="333" mass="33998">MSTGPIGCWMVSMSINLPHPDKKKAGGQGEDAVFHSTFSLGVADGVGGWAESGIDAGGYSRSLVAHCANALGAGEAGPERPPYDLAQVADGAWRATQAMGSSTLCLASVGPGMTLRTFNLGDSGWLHLRLGGGNLFSEGWAKHHKAVWGVVDRSTAQTHYFNCPLQLGTGSADEPSMADQKELEVLPGDIVVLGTDGLLDNLFEGDVASALGRVDFEPCLDAITMAKAGKLTPSGVSATSPESARTVSRQCSAAISTMTAALAVRAQEVGSTTTGRTPFEAEAHRNGYEYSGGKLDDVGLAIGLVMPLPRPPAAAAAPASASASASGAGQDRA</sequence>
<proteinExistence type="inferred from homology"/>
<evidence type="ECO:0000256" key="2">
    <source>
        <dbReference type="SAM" id="MobiDB-lite"/>
    </source>
</evidence>
<protein>
    <recommendedName>
        <fullName evidence="1">Protein phosphatase</fullName>
        <ecNumber evidence="1">3.1.3.16</ecNumber>
    </recommendedName>
</protein>
<keyword evidence="1" id="KW-0479">Metal-binding</keyword>
<dbReference type="EC" id="3.1.3.16" evidence="1"/>
<organism evidence="4 5">
    <name type="scientific">Cafeteria roenbergensis</name>
    <name type="common">Marine flagellate</name>
    <dbReference type="NCBI Taxonomy" id="33653"/>
    <lineage>
        <taxon>Eukaryota</taxon>
        <taxon>Sar</taxon>
        <taxon>Stramenopiles</taxon>
        <taxon>Bigyra</taxon>
        <taxon>Opalozoa</taxon>
        <taxon>Bicosoecida</taxon>
        <taxon>Cafeteriaceae</taxon>
        <taxon>Cafeteria</taxon>
    </lineage>
</organism>
<dbReference type="PANTHER" id="PTHR12320:SF1">
    <property type="entry name" value="PROTEIN PHOSPHATASE PTC7 HOMOLOG"/>
    <property type="match status" value="1"/>
</dbReference>
<keyword evidence="1" id="KW-0464">Manganese</keyword>
<feature type="region of interest" description="Disordered" evidence="2">
    <location>
        <begin position="311"/>
        <end position="333"/>
    </location>
</feature>
<keyword evidence="1" id="KW-0904">Protein phosphatase</keyword>
<keyword evidence="1" id="KW-0378">Hydrolase</keyword>
<dbReference type="AlphaFoldDB" id="A0A5A8D234"/>
<name>A0A5A8D234_CAFRO</name>
<dbReference type="GO" id="GO:0046872">
    <property type="term" value="F:metal ion binding"/>
    <property type="evidence" value="ECO:0007669"/>
    <property type="project" value="UniProtKB-UniRule"/>
</dbReference>
<evidence type="ECO:0000256" key="1">
    <source>
        <dbReference type="RuleBase" id="RU366020"/>
    </source>
</evidence>
<dbReference type="Gene3D" id="3.60.40.10">
    <property type="entry name" value="PPM-type phosphatase domain"/>
    <property type="match status" value="1"/>
</dbReference>
<dbReference type="InterPro" id="IPR001932">
    <property type="entry name" value="PPM-type_phosphatase-like_dom"/>
</dbReference>
<dbReference type="InterPro" id="IPR039123">
    <property type="entry name" value="PPTC7"/>
</dbReference>
<dbReference type="SUPFAM" id="SSF81606">
    <property type="entry name" value="PP2C-like"/>
    <property type="match status" value="1"/>
</dbReference>
<feature type="compositionally biased region" description="Low complexity" evidence="2">
    <location>
        <begin position="313"/>
        <end position="333"/>
    </location>
</feature>
<dbReference type="Proteomes" id="UP000324907">
    <property type="component" value="Unassembled WGS sequence"/>
</dbReference>
<accession>A0A5A8D234</accession>
<dbReference type="GO" id="GO:0004722">
    <property type="term" value="F:protein serine/threonine phosphatase activity"/>
    <property type="evidence" value="ECO:0007669"/>
    <property type="project" value="UniProtKB-EC"/>
</dbReference>
<gene>
    <name evidence="4" type="ORF">FNF28_06122</name>
</gene>
<feature type="domain" description="PPM-type phosphatase" evidence="3">
    <location>
        <begin position="14"/>
        <end position="333"/>
    </location>
</feature>
<dbReference type="PANTHER" id="PTHR12320">
    <property type="entry name" value="PROTEIN PHOSPHATASE 2C"/>
    <property type="match status" value="1"/>
</dbReference>
<dbReference type="PROSITE" id="PS51746">
    <property type="entry name" value="PPM_2"/>
    <property type="match status" value="1"/>
</dbReference>
<keyword evidence="1" id="KW-0460">Magnesium</keyword>
<evidence type="ECO:0000313" key="5">
    <source>
        <dbReference type="Proteomes" id="UP000324907"/>
    </source>
</evidence>
<dbReference type="EMBL" id="VLTL01000143">
    <property type="protein sequence ID" value="KAA0158687.1"/>
    <property type="molecule type" value="Genomic_DNA"/>
</dbReference>
<comment type="caution">
    <text evidence="4">The sequence shown here is derived from an EMBL/GenBank/DDBJ whole genome shotgun (WGS) entry which is preliminary data.</text>
</comment>
<comment type="catalytic activity">
    <reaction evidence="1">
        <text>O-phospho-L-threonyl-[protein] + H2O = L-threonyl-[protein] + phosphate</text>
        <dbReference type="Rhea" id="RHEA:47004"/>
        <dbReference type="Rhea" id="RHEA-COMP:11060"/>
        <dbReference type="Rhea" id="RHEA-COMP:11605"/>
        <dbReference type="ChEBI" id="CHEBI:15377"/>
        <dbReference type="ChEBI" id="CHEBI:30013"/>
        <dbReference type="ChEBI" id="CHEBI:43474"/>
        <dbReference type="ChEBI" id="CHEBI:61977"/>
        <dbReference type="EC" id="3.1.3.16"/>
    </reaction>
</comment>
<comment type="cofactor">
    <cofactor evidence="1">
        <name>Mn(2+)</name>
        <dbReference type="ChEBI" id="CHEBI:29035"/>
    </cofactor>
</comment>
<comment type="cofactor">
    <cofactor evidence="1">
        <name>Mg(2+)</name>
        <dbReference type="ChEBI" id="CHEBI:18420"/>
    </cofactor>
</comment>